<keyword evidence="5" id="KW-0067">ATP-binding</keyword>
<accession>A0ABP0J0S1</accession>
<evidence type="ECO:0000256" key="1">
    <source>
        <dbReference type="ARBA" id="ARBA00022527"/>
    </source>
</evidence>
<feature type="domain" description="Protein kinase" evidence="6">
    <location>
        <begin position="98"/>
        <end position="385"/>
    </location>
</feature>
<keyword evidence="2" id="KW-0808">Transferase</keyword>
<dbReference type="Proteomes" id="UP001642484">
    <property type="component" value="Unassembled WGS sequence"/>
</dbReference>
<evidence type="ECO:0000313" key="8">
    <source>
        <dbReference type="Proteomes" id="UP001642484"/>
    </source>
</evidence>
<keyword evidence="1" id="KW-0723">Serine/threonine-protein kinase</keyword>
<reference evidence="7 8" key="1">
    <citation type="submission" date="2024-02" db="EMBL/GenBank/DDBJ databases">
        <authorList>
            <person name="Chen Y."/>
            <person name="Shah S."/>
            <person name="Dougan E. K."/>
            <person name="Thang M."/>
            <person name="Chan C."/>
        </authorList>
    </citation>
    <scope>NUCLEOTIDE SEQUENCE [LARGE SCALE GENOMIC DNA]</scope>
</reference>
<dbReference type="InterPro" id="IPR011009">
    <property type="entry name" value="Kinase-like_dom_sf"/>
</dbReference>
<comment type="caution">
    <text evidence="7">The sequence shown here is derived from an EMBL/GenBank/DDBJ whole genome shotgun (WGS) entry which is preliminary data.</text>
</comment>
<keyword evidence="8" id="KW-1185">Reference proteome</keyword>
<name>A0ABP0J0S1_9DINO</name>
<sequence>MLAGRPDLPVHSEHRSSKMDLLDVEGHDLVGPAVRIPLLMSDIIYDSVPACLQHLGSYVMAIAPRGPTLRSGEGVESGIKQVWFICFTGTKDALAKFLSRLSSAGALRWDTEVLGQNWRLLHTGRSQVASCWPRMSMAHATSHGRRIGLPACVAVKTFLRSAVELAKEVKILAKCNHHPAINSFMGLFCVEDPAKIHSGSQARCWAMATELECGNDLQRHVEAKRMLEEGSVIKAMLGVTGAVAFLHKLKIIHRDVKPSHILLNYEGCGILSDLSSAVELCGELEKVGELCGSPGYAAPEMVKGLAYDEMVDIYSIGVVIYFALCGTLPFSATAGAVKHNANFSAPALERVSNGLRLLLRAAMAQNRINRPSARASFVTLWHMALLRRLRRWGSWYRFSGEELPLLESLKTSFRHLLNALARLREELDCLDDGSTALPLSLAVEEMAPLLLVASQVQAAASGWCQALASFDGLELRSLPTSDEVSILDAEKLADFIEEALGAEASLERQLRRFGQLRREAVERAKASIEAGPTLDFQPEEEQEALH</sequence>
<dbReference type="EMBL" id="CAXAMN010004136">
    <property type="protein sequence ID" value="CAK9007953.1"/>
    <property type="molecule type" value="Genomic_DNA"/>
</dbReference>
<evidence type="ECO:0000256" key="5">
    <source>
        <dbReference type="ARBA" id="ARBA00022840"/>
    </source>
</evidence>
<evidence type="ECO:0000256" key="4">
    <source>
        <dbReference type="ARBA" id="ARBA00022777"/>
    </source>
</evidence>
<dbReference type="Pfam" id="PF00069">
    <property type="entry name" value="Pkinase"/>
    <property type="match status" value="1"/>
</dbReference>
<keyword evidence="3" id="KW-0547">Nucleotide-binding</keyword>
<organism evidence="7 8">
    <name type="scientific">Durusdinium trenchii</name>
    <dbReference type="NCBI Taxonomy" id="1381693"/>
    <lineage>
        <taxon>Eukaryota</taxon>
        <taxon>Sar</taxon>
        <taxon>Alveolata</taxon>
        <taxon>Dinophyceae</taxon>
        <taxon>Suessiales</taxon>
        <taxon>Symbiodiniaceae</taxon>
        <taxon>Durusdinium</taxon>
    </lineage>
</organism>
<dbReference type="PROSITE" id="PS50011">
    <property type="entry name" value="PROTEIN_KINASE_DOM"/>
    <property type="match status" value="1"/>
</dbReference>
<dbReference type="SUPFAM" id="SSF56112">
    <property type="entry name" value="Protein kinase-like (PK-like)"/>
    <property type="match status" value="1"/>
</dbReference>
<proteinExistence type="predicted"/>
<evidence type="ECO:0000313" key="7">
    <source>
        <dbReference type="EMBL" id="CAK9007953.1"/>
    </source>
</evidence>
<keyword evidence="4" id="KW-0418">Kinase</keyword>
<evidence type="ECO:0000256" key="3">
    <source>
        <dbReference type="ARBA" id="ARBA00022741"/>
    </source>
</evidence>
<protein>
    <recommendedName>
        <fullName evidence="6">Protein kinase domain-containing protein</fullName>
    </recommendedName>
</protein>
<evidence type="ECO:0000259" key="6">
    <source>
        <dbReference type="PROSITE" id="PS50011"/>
    </source>
</evidence>
<evidence type="ECO:0000256" key="2">
    <source>
        <dbReference type="ARBA" id="ARBA00022679"/>
    </source>
</evidence>
<dbReference type="InterPro" id="IPR000719">
    <property type="entry name" value="Prot_kinase_dom"/>
</dbReference>
<dbReference type="InterPro" id="IPR030616">
    <property type="entry name" value="Aur-like"/>
</dbReference>
<dbReference type="Gene3D" id="1.10.510.10">
    <property type="entry name" value="Transferase(Phosphotransferase) domain 1"/>
    <property type="match status" value="1"/>
</dbReference>
<dbReference type="PANTHER" id="PTHR24350">
    <property type="entry name" value="SERINE/THREONINE-PROTEIN KINASE IAL-RELATED"/>
    <property type="match status" value="1"/>
</dbReference>
<gene>
    <name evidence="7" type="ORF">CCMP2556_LOCUS9053</name>
</gene>